<evidence type="ECO:0000313" key="3">
    <source>
        <dbReference type="EMBL" id="KAK2949542.1"/>
    </source>
</evidence>
<feature type="region of interest" description="Disordered" evidence="1">
    <location>
        <begin position="717"/>
        <end position="743"/>
    </location>
</feature>
<accession>A0ABQ9XFY1</accession>
<dbReference type="PROSITE" id="PS50802">
    <property type="entry name" value="OTU"/>
    <property type="match status" value="1"/>
</dbReference>
<feature type="compositionally biased region" description="Basic and acidic residues" evidence="1">
    <location>
        <begin position="1295"/>
        <end position="1313"/>
    </location>
</feature>
<organism evidence="3 4">
    <name type="scientific">Blattamonas nauphoetae</name>
    <dbReference type="NCBI Taxonomy" id="2049346"/>
    <lineage>
        <taxon>Eukaryota</taxon>
        <taxon>Metamonada</taxon>
        <taxon>Preaxostyla</taxon>
        <taxon>Oxymonadida</taxon>
        <taxon>Blattamonas</taxon>
    </lineage>
</organism>
<feature type="region of interest" description="Disordered" evidence="1">
    <location>
        <begin position="804"/>
        <end position="823"/>
    </location>
</feature>
<name>A0ABQ9XFY1_9EUKA</name>
<keyword evidence="4" id="KW-1185">Reference proteome</keyword>
<comment type="caution">
    <text evidence="3">The sequence shown here is derived from an EMBL/GenBank/DDBJ whole genome shotgun (WGS) entry which is preliminary data.</text>
</comment>
<protein>
    <recommendedName>
        <fullName evidence="2">OTU domain-containing protein</fullName>
    </recommendedName>
</protein>
<evidence type="ECO:0000256" key="1">
    <source>
        <dbReference type="SAM" id="MobiDB-lite"/>
    </source>
</evidence>
<gene>
    <name evidence="3" type="ORF">BLNAU_15524</name>
</gene>
<dbReference type="Gene3D" id="3.90.70.80">
    <property type="match status" value="1"/>
</dbReference>
<evidence type="ECO:0000313" key="4">
    <source>
        <dbReference type="Proteomes" id="UP001281761"/>
    </source>
</evidence>
<feature type="compositionally biased region" description="Basic and acidic residues" evidence="1">
    <location>
        <begin position="1516"/>
        <end position="1536"/>
    </location>
</feature>
<proteinExistence type="predicted"/>
<dbReference type="Proteomes" id="UP001281761">
    <property type="component" value="Unassembled WGS sequence"/>
</dbReference>
<feature type="compositionally biased region" description="Basic and acidic residues" evidence="1">
    <location>
        <begin position="1276"/>
        <end position="1288"/>
    </location>
</feature>
<dbReference type="SUPFAM" id="SSF54001">
    <property type="entry name" value="Cysteine proteinases"/>
    <property type="match status" value="1"/>
</dbReference>
<reference evidence="3 4" key="1">
    <citation type="journal article" date="2022" name="bioRxiv">
        <title>Genomics of Preaxostyla Flagellates Illuminates Evolutionary Transitions and the Path Towards Mitochondrial Loss.</title>
        <authorList>
            <person name="Novak L.V.F."/>
            <person name="Treitli S.C."/>
            <person name="Pyrih J."/>
            <person name="Halakuc P."/>
            <person name="Pipaliya S.V."/>
            <person name="Vacek V."/>
            <person name="Brzon O."/>
            <person name="Soukal P."/>
            <person name="Eme L."/>
            <person name="Dacks J.B."/>
            <person name="Karnkowska A."/>
            <person name="Elias M."/>
            <person name="Hampl V."/>
        </authorList>
    </citation>
    <scope>NUCLEOTIDE SEQUENCE [LARGE SCALE GENOMIC DNA]</scope>
    <source>
        <strain evidence="3">NAU3</strain>
        <tissue evidence="3">Gut</tissue>
    </source>
</reference>
<dbReference type="EMBL" id="JARBJD010000154">
    <property type="protein sequence ID" value="KAK2949542.1"/>
    <property type="molecule type" value="Genomic_DNA"/>
</dbReference>
<evidence type="ECO:0000259" key="2">
    <source>
        <dbReference type="PROSITE" id="PS50802"/>
    </source>
</evidence>
<dbReference type="CDD" id="cd22744">
    <property type="entry name" value="OTU"/>
    <property type="match status" value="1"/>
</dbReference>
<feature type="compositionally biased region" description="Acidic residues" evidence="1">
    <location>
        <begin position="1496"/>
        <end position="1515"/>
    </location>
</feature>
<dbReference type="InterPro" id="IPR003323">
    <property type="entry name" value="OTU_dom"/>
</dbReference>
<feature type="region of interest" description="Disordered" evidence="1">
    <location>
        <begin position="1276"/>
        <end position="1321"/>
    </location>
</feature>
<feature type="region of interest" description="Disordered" evidence="1">
    <location>
        <begin position="1491"/>
        <end position="1559"/>
    </location>
</feature>
<dbReference type="Pfam" id="PF02338">
    <property type="entry name" value="OTU"/>
    <property type="match status" value="1"/>
</dbReference>
<feature type="domain" description="OTU" evidence="2">
    <location>
        <begin position="1348"/>
        <end position="1492"/>
    </location>
</feature>
<dbReference type="InterPro" id="IPR038765">
    <property type="entry name" value="Papain-like_cys_pep_sf"/>
</dbReference>
<sequence length="1559" mass="179029">MYKSINTLKDDNNFLKLPIDLLFRPSTYSLFSHILFNANRYAKIYSKQVMNTAFYHIVTGTPGIGKSAIRMPLIALTLSLGVNEIKTARKGEPSFIFLNRNPINHKIDRKTNNKLPVPCDFVEQSNKDSPLAPIGGASITINRKNRQPERIHRDTFCYTYDVIMSLPLETEEETYNPQKLFSSQIPIGQLMVPSIHFFPHFFKLFVNHKNQIENRLRGSKWHIVDDLILHGSNIPDCEHVVLLTSPVKERWEKITLPKQEMAPTILYNVPTLLFPEVIHMFNAIPCPNKFDTTPHSMMMRAQHSICKQGMIPMHVFNPLTVNSGPVTSHRYIHSSSPQFDPMNWFTQHATHDSLRIVQQRTTRRNNEAMELNLASRGDTDVNTEIKDAKHERFYLSAVEKGLKFLELRQPGSLNHSQMPVLFPKTQYCLLQIMSAASSIERVTLPDPETLHKHEARAYNPRWNYLFEHCLHQDALSSILPPIEGFEEPDTDTANVTGKRRLDSNQMQVITTHLVPDCEQNTGFDSILLMFRRSKTAHVLHSLGVFFLQGKTGSTYDISDDGVHLMKKWCSILSKVYSLKRVQIFPSFIVPKDELHYHGFQLNNTDKLRSFIPEQNIWIAQFETTGDFEVGDVRKPPMTASSAPILARYLDLAVSHNPHAVRCAYCGLLVTENFPDHYCSAMNNCIPAIKTKRKLIGDLDRSSKQDIESTEERIHLTIHIPPSEKKNKQKGKKTHPQTQKEEEISVDFVSDPSVLQHKKVNGGLRHTEPSPSHQKDYLQITHQNELPGNPDVYRFPLPPLKSAIRGTESTPNDDIHHAASTQSSSRYLSDQSEIVEAHCIWTQRRKLSYVRDDSNQYRPIQLAEQLFKSLQYDLPTFDITHPTHNAQFMLPAGANAGLYSITVRLEEATDPLRSKRIEYESYWQLLNRKAPPGDMSVALQADELMLIRRIQNCGDAIMKSHLTCLLAKGLLLRSRLAIQTGDLQRARIFLVQSKQHMELNDTAEVECEFMHALGKDSKAVSSLFDELKMVTASARSCFGRNWEQWIQGGQNLPILLNPVFYTLQSHLQQIQDYVIGFRWYLGILRGAHSIDMQQTNQSQWATMENDLLELLNEGLSLQLRIAWRTGNQNRVAYFQRELNSSFKDDGDMKIQAMTTQFKSREEQIEELNIDDMTKAFEYIYDTTRQYCNSMKAIARNDSTSQTPIPTIVQQDIRVNPQLIIDRISELIDACHQKLQKPGNEKIITRLFMVLLELSSLGTTNSILDADTGTVEEKETCLHEETGIEIGEDHKKRKRGYKTDRGQYDSPSKPDKRPSTDPSQSMLPVLHVDQSPYRRELDHLQYFRNRFGPENVVNVRGDGNCWLYAIFDQLTDDDLERASINVGKDLGYDAKKTAFVNHIRPRLVEAMWADIDEFRRHYDDSDQLSPEEYIERQRDDGQWGGYHEFPYLSRILQKRIAVYSPNVITPHVIGDDPEVPKINIGFCNKNHFISLHNVPEDVQPEDTESLSGEEEEETEREEMEREAAEQAEEKREDSEGGKLRIQPHRHAKPKVFAGGKTQRKK</sequence>